<feature type="compositionally biased region" description="Polar residues" evidence="1">
    <location>
        <begin position="539"/>
        <end position="552"/>
    </location>
</feature>
<gene>
    <name evidence="2" type="ORF">BCV69DRAFT_283148</name>
</gene>
<accession>A0A316U4Z3</accession>
<keyword evidence="3" id="KW-1185">Reference proteome</keyword>
<evidence type="ECO:0000256" key="1">
    <source>
        <dbReference type="SAM" id="MobiDB-lite"/>
    </source>
</evidence>
<dbReference type="OrthoDB" id="1638493at2759"/>
<feature type="compositionally biased region" description="Basic and acidic residues" evidence="1">
    <location>
        <begin position="1665"/>
        <end position="1687"/>
    </location>
</feature>
<feature type="compositionally biased region" description="Low complexity" evidence="1">
    <location>
        <begin position="363"/>
        <end position="376"/>
    </location>
</feature>
<feature type="region of interest" description="Disordered" evidence="1">
    <location>
        <begin position="774"/>
        <end position="815"/>
    </location>
</feature>
<feature type="compositionally biased region" description="Basic and acidic residues" evidence="1">
    <location>
        <begin position="64"/>
        <end position="79"/>
    </location>
</feature>
<feature type="region of interest" description="Disordered" evidence="1">
    <location>
        <begin position="277"/>
        <end position="462"/>
    </location>
</feature>
<feature type="compositionally biased region" description="Low complexity" evidence="1">
    <location>
        <begin position="1238"/>
        <end position="1265"/>
    </location>
</feature>
<feature type="compositionally biased region" description="Low complexity" evidence="1">
    <location>
        <begin position="279"/>
        <end position="295"/>
    </location>
</feature>
<feature type="region of interest" description="Disordered" evidence="1">
    <location>
        <begin position="890"/>
        <end position="913"/>
    </location>
</feature>
<feature type="compositionally biased region" description="Polar residues" evidence="1">
    <location>
        <begin position="509"/>
        <end position="521"/>
    </location>
</feature>
<dbReference type="GeneID" id="37014335"/>
<feature type="compositionally biased region" description="Low complexity" evidence="1">
    <location>
        <begin position="1559"/>
        <end position="1568"/>
    </location>
</feature>
<feature type="region of interest" description="Disordered" evidence="1">
    <location>
        <begin position="506"/>
        <end position="552"/>
    </location>
</feature>
<feature type="compositionally biased region" description="Polar residues" evidence="1">
    <location>
        <begin position="676"/>
        <end position="687"/>
    </location>
</feature>
<dbReference type="EMBL" id="KZ819328">
    <property type="protein sequence ID" value="PWN20270.1"/>
    <property type="molecule type" value="Genomic_DNA"/>
</dbReference>
<name>A0A316U4Z3_9BASI</name>
<feature type="compositionally biased region" description="Low complexity" evidence="1">
    <location>
        <begin position="711"/>
        <end position="731"/>
    </location>
</feature>
<protein>
    <submittedName>
        <fullName evidence="2">Uncharacterized protein</fullName>
    </submittedName>
</protein>
<feature type="compositionally biased region" description="Basic and acidic residues" evidence="1">
    <location>
        <begin position="1200"/>
        <end position="1220"/>
    </location>
</feature>
<feature type="region of interest" description="Disordered" evidence="1">
    <location>
        <begin position="1185"/>
        <end position="1351"/>
    </location>
</feature>
<feature type="compositionally biased region" description="Polar residues" evidence="1">
    <location>
        <begin position="131"/>
        <end position="145"/>
    </location>
</feature>
<dbReference type="RefSeq" id="XP_025347430.1">
    <property type="nucleotide sequence ID" value="XM_025492601.1"/>
</dbReference>
<organism evidence="2 3">
    <name type="scientific">Pseudomicrostroma glucosiphilum</name>
    <dbReference type="NCBI Taxonomy" id="1684307"/>
    <lineage>
        <taxon>Eukaryota</taxon>
        <taxon>Fungi</taxon>
        <taxon>Dikarya</taxon>
        <taxon>Basidiomycota</taxon>
        <taxon>Ustilaginomycotina</taxon>
        <taxon>Exobasidiomycetes</taxon>
        <taxon>Microstromatales</taxon>
        <taxon>Microstromatales incertae sedis</taxon>
        <taxon>Pseudomicrostroma</taxon>
    </lineage>
</organism>
<feature type="compositionally biased region" description="Low complexity" evidence="1">
    <location>
        <begin position="30"/>
        <end position="56"/>
    </location>
</feature>
<evidence type="ECO:0000313" key="3">
    <source>
        <dbReference type="Proteomes" id="UP000245942"/>
    </source>
</evidence>
<feature type="compositionally biased region" description="Polar residues" evidence="1">
    <location>
        <begin position="439"/>
        <end position="454"/>
    </location>
</feature>
<feature type="region of interest" description="Disordered" evidence="1">
    <location>
        <begin position="601"/>
        <end position="623"/>
    </location>
</feature>
<feature type="compositionally biased region" description="Low complexity" evidence="1">
    <location>
        <begin position="774"/>
        <end position="788"/>
    </location>
</feature>
<feature type="region of interest" description="Disordered" evidence="1">
    <location>
        <begin position="1"/>
        <end position="228"/>
    </location>
</feature>
<feature type="compositionally biased region" description="Acidic residues" evidence="1">
    <location>
        <begin position="317"/>
        <end position="326"/>
    </location>
</feature>
<feature type="compositionally biased region" description="Acidic residues" evidence="1">
    <location>
        <begin position="1706"/>
        <end position="1720"/>
    </location>
</feature>
<feature type="compositionally biased region" description="Polar residues" evidence="1">
    <location>
        <begin position="1009"/>
        <end position="1019"/>
    </location>
</feature>
<feature type="compositionally biased region" description="Low complexity" evidence="1">
    <location>
        <begin position="950"/>
        <end position="964"/>
    </location>
</feature>
<dbReference type="STRING" id="1684307.A0A316U4Z3"/>
<feature type="compositionally biased region" description="Basic and acidic residues" evidence="1">
    <location>
        <begin position="1694"/>
        <end position="1703"/>
    </location>
</feature>
<dbReference type="Proteomes" id="UP000245942">
    <property type="component" value="Unassembled WGS sequence"/>
</dbReference>
<evidence type="ECO:0000313" key="2">
    <source>
        <dbReference type="EMBL" id="PWN20270.1"/>
    </source>
</evidence>
<feature type="compositionally biased region" description="Gly residues" evidence="1">
    <location>
        <begin position="1775"/>
        <end position="1784"/>
    </location>
</feature>
<feature type="compositionally biased region" description="Polar residues" evidence="1">
    <location>
        <begin position="608"/>
        <end position="619"/>
    </location>
</feature>
<proteinExistence type="predicted"/>
<feature type="compositionally biased region" description="Low complexity" evidence="1">
    <location>
        <begin position="197"/>
        <end position="213"/>
    </location>
</feature>
<reference evidence="2 3" key="1">
    <citation type="journal article" date="2018" name="Mol. Biol. Evol.">
        <title>Broad Genomic Sampling Reveals a Smut Pathogenic Ancestry of the Fungal Clade Ustilaginomycotina.</title>
        <authorList>
            <person name="Kijpornyongpan T."/>
            <person name="Mondo S.J."/>
            <person name="Barry K."/>
            <person name="Sandor L."/>
            <person name="Lee J."/>
            <person name="Lipzen A."/>
            <person name="Pangilinan J."/>
            <person name="LaButti K."/>
            <person name="Hainaut M."/>
            <person name="Henrissat B."/>
            <person name="Grigoriev I.V."/>
            <person name="Spatafora J.W."/>
            <person name="Aime M.C."/>
        </authorList>
    </citation>
    <scope>NUCLEOTIDE SEQUENCE [LARGE SCALE GENOMIC DNA]</scope>
    <source>
        <strain evidence="2 3">MCA 4718</strain>
    </source>
</reference>
<feature type="compositionally biased region" description="Acidic residues" evidence="1">
    <location>
        <begin position="1633"/>
        <end position="1642"/>
    </location>
</feature>
<feature type="region of interest" description="Disordered" evidence="1">
    <location>
        <begin position="672"/>
        <end position="734"/>
    </location>
</feature>
<feature type="compositionally biased region" description="Low complexity" evidence="1">
    <location>
        <begin position="169"/>
        <end position="181"/>
    </location>
</feature>
<feature type="region of interest" description="Disordered" evidence="1">
    <location>
        <begin position="1550"/>
        <end position="1784"/>
    </location>
</feature>
<sequence>MTESTAGAMLSLPPLSASIPEGTSSLRPQPARALSNLSSRSSSPHPSSPSTLATSPFRETGPSDSERDTTHSLRLHGDRSSASLAPPTPTQAGDTGVKSLKKRPSFFEYVRQRSSKQNLKGGWESTEHATAHQNGHCHQQRSGSPQPLLDESDAGSKPIVAQYGGTTASSSGHGSSMSHHGVPQRMSSRDFRQHANTSSELLIPSETSPSSSSAAGTMGPHDSESHLQQPSIAYSDGQIPSGSAQVSMREIRRAAASKLDASQEAPPRRLSMLVPPGYAAASASSSPSSSRRPSATGLAPLSPRSPVMSRLSRGSDEAAEDDDSHDEAEGSTARNTAARRRLTMMDFLSTGESSGPSDPRDVPTSAASTSATPTSSRSGPFESLRTSPTRIRQRPKSLLVDPSAHNEAGAEPTPASTLDPFLGNRSANGFARKHPLRVDTSTYTTEAPAQASQRRTADEGVTLSVKPMTDIMTMFGSTQTSANYSLSGSVEISLPRPQRMEKALRTGVVQGSGSDRSSKTGQPVAEEPSGSLPGGVANQDGNPISSPLQEASQPDLQAPMTVKELHIAFNGYSTYADHSGRYSGIRLCEVKQDLLPAEATLPLPADLQPSQQRRGSAETSPEEPLKYEIQFDLSVPGWLPGSAYSRFGSTFYCLSATAIVLDSSGREMLVRGATRDPSSASSNTRSMGSAIDDRVASQRRTSSPLLGLVTSPSEVRGGRSGRSSPTGPSDGFNELVRTVSETGKVQLQPVPKQKSKPSWLTQKAKAISLKARATSSSAASGSGSVAAGTRGGTSPVGRITIPRTDQAGTRKLPDGTYEVKSKKQLIILRRCRDVVPVPVARMAILGDNVPAGAQDLPRTVLPVASRILDSNTVVAPPTAAPATMLEPAQAAVQPARESEPATEASHPIRAVSQPPPIATETAATVAAAPAVSAPGADISAPVTESNTESVPDIADATPPAAASIPPNPVPSPSTALNAPFDPAKAPSISQAPDAPARTSSTADLLDQSGPRTTTSSSTDGGVPMRHFLHRPILHPPVDSGIQEGQGLPFSLTISVPSHIQVQGADVLTFGVQVEVGRSFGWAKVRELGGLRLRDMELVCLQTERHTSVPSRTFCSTFPVPAEPKIAAADLPIVPEYTPPINNRRVASSQEARVRIGYDPAPIATYLSMAEAGNPAPVENNEVERVRAGVVGPPPNFKANKQRERIFEDGSSKGKERRPEQAQRSSNARALSDEPPPGRASGSRRVSAATSGATSSGRMTSSASTSQGLAAGNSVDGVGSTSRRPSTRAAIPALYGVPSAPASVPRGQSEANDHTSATRPAEGLGAGSGAEGGASSGAEAASPDGRRSGRGRRAYEATIRGLSAFATAMLEAGFEEAGPSTPYAPLGGQHDSFPNGDQPRASYSFQGDDGHGVDLTKGRVRMTVNLPLVSSSATMARREASPQLLPDYESPHMRVRHKLKVKLGFGFGPKPLAGDGEWGQSLVMCVPVRFTDAPPKEISDQFAPMPITMTSAGEADAGVIQPIISMADPNSAPVLPAYTQLFRDDGSRLNEAEDLPAYPGPRRGGSAANGSGGVAMRPTLSSRGSVTGPPRLTRRGTYGEVGRGGARPTLSARGSVTGPLLPRASTNNGRGVGDEEDDDELELPLDNSLAPEQVVDEALRNITDPDESRAEMREQEREMAELESERDLMLSAAALRDEETRANTEESSAEGDGEGEGEDEPAAIVRFESPQGVDEGGDEVNESFLDADEVDRLTGTEAGLTMSPSTYEARTRQGRGEAGLSGLGQ</sequence>
<feature type="region of interest" description="Disordered" evidence="1">
    <location>
        <begin position="935"/>
        <end position="1023"/>
    </location>
</feature>
<feature type="compositionally biased region" description="Gly residues" evidence="1">
    <location>
        <begin position="1323"/>
        <end position="1334"/>
    </location>
</feature>
<feature type="compositionally biased region" description="Acidic residues" evidence="1">
    <location>
        <begin position="1734"/>
        <end position="1748"/>
    </location>
</feature>